<dbReference type="RefSeq" id="WP_344804826.1">
    <property type="nucleotide sequence ID" value="NZ_BAABBO010000007.1"/>
</dbReference>
<dbReference type="Pfam" id="PF20154">
    <property type="entry name" value="LNT_N"/>
    <property type="match status" value="1"/>
</dbReference>
<evidence type="ECO:0000256" key="3">
    <source>
        <dbReference type="ARBA" id="ARBA00022475"/>
    </source>
</evidence>
<reference evidence="12" key="1">
    <citation type="journal article" date="2019" name="Int. J. Syst. Evol. Microbiol.">
        <title>The Global Catalogue of Microorganisms (GCM) 10K type strain sequencing project: providing services to taxonomists for standard genome sequencing and annotation.</title>
        <authorList>
            <consortium name="The Broad Institute Genomics Platform"/>
            <consortium name="The Broad Institute Genome Sequencing Center for Infectious Disease"/>
            <person name="Wu L."/>
            <person name="Ma J."/>
        </authorList>
    </citation>
    <scope>NUCLEOTIDE SEQUENCE [LARGE SCALE GENOMIC DNA]</scope>
    <source>
        <strain evidence="12">JCM 17555</strain>
    </source>
</reference>
<keyword evidence="5 9" id="KW-0812">Transmembrane</keyword>
<comment type="subcellular location">
    <subcellularLocation>
        <location evidence="1 9">Cell membrane</location>
        <topology evidence="1 9">Multi-pass membrane protein</topology>
    </subcellularLocation>
</comment>
<accession>A0ABP7NZP2</accession>
<evidence type="ECO:0000313" key="11">
    <source>
        <dbReference type="EMBL" id="GAA3957165.1"/>
    </source>
</evidence>
<comment type="pathway">
    <text evidence="9">Protein modification; lipoprotein biosynthesis (N-acyl transfer).</text>
</comment>
<dbReference type="PANTHER" id="PTHR38686">
    <property type="entry name" value="APOLIPOPROTEIN N-ACYLTRANSFERASE"/>
    <property type="match status" value="1"/>
</dbReference>
<dbReference type="InterPro" id="IPR045378">
    <property type="entry name" value="LNT_N"/>
</dbReference>
<evidence type="ECO:0000256" key="4">
    <source>
        <dbReference type="ARBA" id="ARBA00022679"/>
    </source>
</evidence>
<feature type="domain" description="CN hydrolase" evidence="10">
    <location>
        <begin position="223"/>
        <end position="484"/>
    </location>
</feature>
<evidence type="ECO:0000256" key="6">
    <source>
        <dbReference type="ARBA" id="ARBA00022989"/>
    </source>
</evidence>
<dbReference type="HAMAP" id="MF_01148">
    <property type="entry name" value="Lnt"/>
    <property type="match status" value="1"/>
</dbReference>
<dbReference type="PROSITE" id="PS50263">
    <property type="entry name" value="CN_HYDROLASE"/>
    <property type="match status" value="1"/>
</dbReference>
<dbReference type="NCBIfam" id="TIGR00546">
    <property type="entry name" value="lnt"/>
    <property type="match status" value="1"/>
</dbReference>
<dbReference type="Gene3D" id="3.60.110.10">
    <property type="entry name" value="Carbon-nitrogen hydrolase"/>
    <property type="match status" value="1"/>
</dbReference>
<keyword evidence="12" id="KW-1185">Reference proteome</keyword>
<dbReference type="EMBL" id="BAABBO010000007">
    <property type="protein sequence ID" value="GAA3957165.1"/>
    <property type="molecule type" value="Genomic_DNA"/>
</dbReference>
<keyword evidence="6 9" id="KW-1133">Transmembrane helix</keyword>
<gene>
    <name evidence="11" type="primary">lnt_1</name>
    <name evidence="9" type="synonym">lnt</name>
    <name evidence="11" type="ORF">GCM10022278_14670</name>
</gene>
<evidence type="ECO:0000313" key="12">
    <source>
        <dbReference type="Proteomes" id="UP001501337"/>
    </source>
</evidence>
<keyword evidence="8 9" id="KW-0012">Acyltransferase</keyword>
<dbReference type="SUPFAM" id="SSF56317">
    <property type="entry name" value="Carbon-nitrogen hydrolase"/>
    <property type="match status" value="1"/>
</dbReference>
<comment type="caution">
    <text evidence="11">The sequence shown here is derived from an EMBL/GenBank/DDBJ whole genome shotgun (WGS) entry which is preliminary data.</text>
</comment>
<comment type="function">
    <text evidence="9">Catalyzes the phospholipid dependent N-acylation of the N-terminal cysteine of apolipoprotein, the last step in lipoprotein maturation.</text>
</comment>
<dbReference type="Pfam" id="PF00795">
    <property type="entry name" value="CN_hydrolase"/>
    <property type="match status" value="1"/>
</dbReference>
<evidence type="ECO:0000256" key="9">
    <source>
        <dbReference type="HAMAP-Rule" id="MF_01148"/>
    </source>
</evidence>
<dbReference type="InterPro" id="IPR004563">
    <property type="entry name" value="Apolipo_AcylTrfase"/>
</dbReference>
<feature type="transmembrane region" description="Helical" evidence="9">
    <location>
        <begin position="499"/>
        <end position="521"/>
    </location>
</feature>
<organism evidence="11 12">
    <name type="scientific">Allohahella marinimesophila</name>
    <dbReference type="NCBI Taxonomy" id="1054972"/>
    <lineage>
        <taxon>Bacteria</taxon>
        <taxon>Pseudomonadati</taxon>
        <taxon>Pseudomonadota</taxon>
        <taxon>Gammaproteobacteria</taxon>
        <taxon>Oceanospirillales</taxon>
        <taxon>Hahellaceae</taxon>
        <taxon>Allohahella</taxon>
    </lineage>
</organism>
<feature type="transmembrane region" description="Helical" evidence="9">
    <location>
        <begin position="191"/>
        <end position="210"/>
    </location>
</feature>
<sequence>MSELLTRPPSLPAGVLALSSGILLALPLLYPTLFFLMWFAFVPLLLVIGRSTLLQCYVFGMLAGLVFSMGVSYWIIDFIMLSKGYGVFQSLAWACLFWLYGAQLPAFIMLLFGWLRQRTRLHDLLLFPVVAATLCAVFPMLFPVRLGESQSGFIIALQATALVGVSGLDFIIAIVNCMLFRCLIREHRSWLMLPAAALVLLWFAYGWHAMLKWDDVLAQQQTVRFGLVQPNEKPTLEAPPIYAGYSRAFPPELEMTQRLAAAGADIVVWPEARHKGYFDMAAVQAAFADTVDELDVKLVFQDIETRPSVDEQAVSVQFNTAVMIDAQGEEVGRYRKVMRIPFGEYVPLVSNVPFVKAQAEQFLGAFLNEIAAGDAHEVFTDDEVQLVPLICYETVFPAFAAKAVATAGEGPGGLLLALSSNGWFGATHQPYQHVHSAILRAVENRLPMVHVVNNGPSVVVLPNGRVLFKSPSQQAGGWLVDVPIAEQFEPAPFTLYPNVFTGGLLTCLFLFMLVATFLPLLSDRFAGRQAEIRYRQ</sequence>
<feature type="transmembrane region" description="Helical" evidence="9">
    <location>
        <begin position="91"/>
        <end position="112"/>
    </location>
</feature>
<evidence type="ECO:0000256" key="1">
    <source>
        <dbReference type="ARBA" id="ARBA00004651"/>
    </source>
</evidence>
<dbReference type="Proteomes" id="UP001501337">
    <property type="component" value="Unassembled WGS sequence"/>
</dbReference>
<comment type="catalytic activity">
    <reaction evidence="9">
        <text>N-terminal S-1,2-diacyl-sn-glyceryl-L-cysteinyl-[lipoprotein] + a glycerophospholipid = N-acyl-S-1,2-diacyl-sn-glyceryl-L-cysteinyl-[lipoprotein] + a 2-acyl-sn-glycero-3-phospholipid + H(+)</text>
        <dbReference type="Rhea" id="RHEA:48228"/>
        <dbReference type="Rhea" id="RHEA-COMP:14681"/>
        <dbReference type="Rhea" id="RHEA-COMP:14684"/>
        <dbReference type="ChEBI" id="CHEBI:15378"/>
        <dbReference type="ChEBI" id="CHEBI:136912"/>
        <dbReference type="ChEBI" id="CHEBI:140656"/>
        <dbReference type="ChEBI" id="CHEBI:140657"/>
        <dbReference type="ChEBI" id="CHEBI:140660"/>
        <dbReference type="EC" id="2.3.1.269"/>
    </reaction>
</comment>
<feature type="transmembrane region" description="Helical" evidence="9">
    <location>
        <begin position="154"/>
        <end position="179"/>
    </location>
</feature>
<dbReference type="InterPro" id="IPR036526">
    <property type="entry name" value="C-N_Hydrolase_sf"/>
</dbReference>
<feature type="transmembrane region" description="Helical" evidence="9">
    <location>
        <begin position="56"/>
        <end position="76"/>
    </location>
</feature>
<evidence type="ECO:0000256" key="5">
    <source>
        <dbReference type="ARBA" id="ARBA00022692"/>
    </source>
</evidence>
<evidence type="ECO:0000256" key="8">
    <source>
        <dbReference type="ARBA" id="ARBA00023315"/>
    </source>
</evidence>
<feature type="transmembrane region" description="Helical" evidence="9">
    <location>
        <begin position="124"/>
        <end position="142"/>
    </location>
</feature>
<dbReference type="EC" id="2.3.1.269" evidence="9"/>
<comment type="similarity">
    <text evidence="2 9">Belongs to the CN hydrolase family. Apolipoprotein N-acyltransferase subfamily.</text>
</comment>
<protein>
    <recommendedName>
        <fullName evidence="9">Apolipoprotein N-acyltransferase</fullName>
        <shortName evidence="9">ALP N-acyltransferase</shortName>
        <ecNumber evidence="9">2.3.1.269</ecNumber>
    </recommendedName>
</protein>
<dbReference type="InterPro" id="IPR003010">
    <property type="entry name" value="C-N_Hydrolase"/>
</dbReference>
<keyword evidence="4 9" id="KW-0808">Transferase</keyword>
<keyword evidence="7 9" id="KW-0472">Membrane</keyword>
<keyword evidence="3 9" id="KW-1003">Cell membrane</keyword>
<evidence type="ECO:0000256" key="7">
    <source>
        <dbReference type="ARBA" id="ARBA00023136"/>
    </source>
</evidence>
<feature type="transmembrane region" description="Helical" evidence="9">
    <location>
        <begin position="28"/>
        <end position="49"/>
    </location>
</feature>
<dbReference type="PANTHER" id="PTHR38686:SF1">
    <property type="entry name" value="APOLIPOPROTEIN N-ACYLTRANSFERASE"/>
    <property type="match status" value="1"/>
</dbReference>
<evidence type="ECO:0000256" key="2">
    <source>
        <dbReference type="ARBA" id="ARBA00010065"/>
    </source>
</evidence>
<evidence type="ECO:0000259" key="10">
    <source>
        <dbReference type="PROSITE" id="PS50263"/>
    </source>
</evidence>
<name>A0ABP7NZP2_9GAMM</name>
<proteinExistence type="inferred from homology"/>